<dbReference type="EMBL" id="JAEFBJ010000012">
    <property type="protein sequence ID" value="KAG7547887.1"/>
    <property type="molecule type" value="Genomic_DNA"/>
</dbReference>
<evidence type="ECO:0000313" key="2">
    <source>
        <dbReference type="Proteomes" id="UP000694251"/>
    </source>
</evidence>
<gene>
    <name evidence="1" type="ORF">ISN44_As12g030920</name>
</gene>
<proteinExistence type="predicted"/>
<protein>
    <submittedName>
        <fullName evidence="1">Uncharacterized protein</fullName>
    </submittedName>
</protein>
<dbReference type="Proteomes" id="UP000694251">
    <property type="component" value="Chromosome 12"/>
</dbReference>
<organism evidence="1 2">
    <name type="scientific">Arabidopsis suecica</name>
    <name type="common">Swedish thale-cress</name>
    <name type="synonym">Cardaminopsis suecica</name>
    <dbReference type="NCBI Taxonomy" id="45249"/>
    <lineage>
        <taxon>Eukaryota</taxon>
        <taxon>Viridiplantae</taxon>
        <taxon>Streptophyta</taxon>
        <taxon>Embryophyta</taxon>
        <taxon>Tracheophyta</taxon>
        <taxon>Spermatophyta</taxon>
        <taxon>Magnoliopsida</taxon>
        <taxon>eudicotyledons</taxon>
        <taxon>Gunneridae</taxon>
        <taxon>Pentapetalae</taxon>
        <taxon>rosids</taxon>
        <taxon>malvids</taxon>
        <taxon>Brassicales</taxon>
        <taxon>Brassicaceae</taxon>
        <taxon>Camelineae</taxon>
        <taxon>Arabidopsis</taxon>
    </lineage>
</organism>
<comment type="caution">
    <text evidence="1">The sequence shown here is derived from an EMBL/GenBank/DDBJ whole genome shotgun (WGS) entry which is preliminary data.</text>
</comment>
<evidence type="ECO:0000313" key="1">
    <source>
        <dbReference type="EMBL" id="KAG7547887.1"/>
    </source>
</evidence>
<sequence length="151" mass="17470">MSILRFDVRFLPLVVTLFGGWYSRNLRRAVLDLIESHPSPFLPSEGFGESIKRLFSLLHTKLISGLVETCLFVLPPNRFNICFDFSGPWQFCRSCQLSFERFVLPSQGSTSFKFLKSTYIKRGQVELKPRLVIVGVPRCLIVFRSRVWTSF</sequence>
<accession>A0A8T1YNS3</accession>
<reference evidence="1 2" key="1">
    <citation type="submission" date="2020-12" db="EMBL/GenBank/DDBJ databases">
        <title>Concerted genomic and epigenomic changes stabilize Arabidopsis allopolyploids.</title>
        <authorList>
            <person name="Chen Z."/>
        </authorList>
    </citation>
    <scope>NUCLEOTIDE SEQUENCE [LARGE SCALE GENOMIC DNA]</scope>
    <source>
        <strain evidence="1">As9502</strain>
        <tissue evidence="1">Leaf</tissue>
    </source>
</reference>
<dbReference type="AlphaFoldDB" id="A0A8T1YNS3"/>
<name>A0A8T1YNS3_ARASU</name>
<keyword evidence="2" id="KW-1185">Reference proteome</keyword>